<reference evidence="7" key="1">
    <citation type="submission" date="2018-05" db="EMBL/GenBank/DDBJ databases">
        <authorList>
            <person name="Lanie J.A."/>
            <person name="Ng W.-L."/>
            <person name="Kazmierczak K.M."/>
            <person name="Andrzejewski T.M."/>
            <person name="Davidsen T.M."/>
            <person name="Wayne K.J."/>
            <person name="Tettelin H."/>
            <person name="Glass J.I."/>
            <person name="Rusch D."/>
            <person name="Podicherti R."/>
            <person name="Tsui H.-C.T."/>
            <person name="Winkler M.E."/>
        </authorList>
    </citation>
    <scope>NUCLEOTIDE SEQUENCE</scope>
</reference>
<comment type="subcellular location">
    <subcellularLocation>
        <location evidence="1">Membrane</location>
        <topology evidence="1">Multi-pass membrane protein</topology>
    </subcellularLocation>
</comment>
<dbReference type="InterPro" id="IPR011527">
    <property type="entry name" value="ABC1_TM_dom"/>
</dbReference>
<evidence type="ECO:0000256" key="4">
    <source>
        <dbReference type="ARBA" id="ARBA00023136"/>
    </source>
</evidence>
<evidence type="ECO:0000256" key="2">
    <source>
        <dbReference type="ARBA" id="ARBA00022692"/>
    </source>
</evidence>
<dbReference type="GO" id="GO:0016020">
    <property type="term" value="C:membrane"/>
    <property type="evidence" value="ECO:0007669"/>
    <property type="project" value="UniProtKB-SubCell"/>
</dbReference>
<dbReference type="InterPro" id="IPR036640">
    <property type="entry name" value="ABC1_TM_sf"/>
</dbReference>
<gene>
    <name evidence="7" type="ORF">METZ01_LOCUS235396</name>
</gene>
<dbReference type="Pfam" id="PF00005">
    <property type="entry name" value="ABC_tran"/>
    <property type="match status" value="1"/>
</dbReference>
<feature type="transmembrane region" description="Helical" evidence="5">
    <location>
        <begin position="146"/>
        <end position="166"/>
    </location>
</feature>
<dbReference type="PROSITE" id="PS50929">
    <property type="entry name" value="ABC_TM1F"/>
    <property type="match status" value="1"/>
</dbReference>
<dbReference type="InterPro" id="IPR003439">
    <property type="entry name" value="ABC_transporter-like_ATP-bd"/>
</dbReference>
<dbReference type="InterPro" id="IPR027417">
    <property type="entry name" value="P-loop_NTPase"/>
</dbReference>
<evidence type="ECO:0000256" key="3">
    <source>
        <dbReference type="ARBA" id="ARBA00022989"/>
    </source>
</evidence>
<dbReference type="PANTHER" id="PTHR24221:SF503">
    <property type="entry name" value="MITOCHONDRIAL POTASSIUM CHANNEL ATP-BINDING SUBUNIT"/>
    <property type="match status" value="1"/>
</dbReference>
<dbReference type="SUPFAM" id="SSF52540">
    <property type="entry name" value="P-loop containing nucleoside triphosphate hydrolases"/>
    <property type="match status" value="1"/>
</dbReference>
<dbReference type="GO" id="GO:0016887">
    <property type="term" value="F:ATP hydrolysis activity"/>
    <property type="evidence" value="ECO:0007669"/>
    <property type="project" value="InterPro"/>
</dbReference>
<dbReference type="Gene3D" id="3.40.50.300">
    <property type="entry name" value="P-loop containing nucleotide triphosphate hydrolases"/>
    <property type="match status" value="1"/>
</dbReference>
<feature type="domain" description="ABC transmembrane type-1" evidence="6">
    <location>
        <begin position="1"/>
        <end position="289"/>
    </location>
</feature>
<evidence type="ECO:0000256" key="1">
    <source>
        <dbReference type="ARBA" id="ARBA00004141"/>
    </source>
</evidence>
<protein>
    <recommendedName>
        <fullName evidence="6">ABC transmembrane type-1 domain-containing protein</fullName>
    </recommendedName>
</protein>
<dbReference type="Pfam" id="PF00664">
    <property type="entry name" value="ABC_membrane"/>
    <property type="match status" value="1"/>
</dbReference>
<evidence type="ECO:0000259" key="6">
    <source>
        <dbReference type="PROSITE" id="PS50929"/>
    </source>
</evidence>
<evidence type="ECO:0000313" key="7">
    <source>
        <dbReference type="EMBL" id="SVB82542.1"/>
    </source>
</evidence>
<dbReference type="Gene3D" id="1.20.1560.10">
    <property type="entry name" value="ABC transporter type 1, transmembrane domain"/>
    <property type="match status" value="1"/>
</dbReference>
<evidence type="ECO:0000256" key="5">
    <source>
        <dbReference type="SAM" id="Phobius"/>
    </source>
</evidence>
<keyword evidence="2 5" id="KW-0812">Transmembrane</keyword>
<feature type="transmembrane region" description="Helical" evidence="5">
    <location>
        <begin position="119"/>
        <end position="140"/>
    </location>
</feature>
<keyword evidence="4 5" id="KW-0472">Membrane</keyword>
<proteinExistence type="predicted"/>
<organism evidence="7">
    <name type="scientific">marine metagenome</name>
    <dbReference type="NCBI Taxonomy" id="408172"/>
    <lineage>
        <taxon>unclassified sequences</taxon>
        <taxon>metagenomes</taxon>
        <taxon>ecological metagenomes</taxon>
    </lineage>
</organism>
<dbReference type="GO" id="GO:0140359">
    <property type="term" value="F:ABC-type transporter activity"/>
    <property type="evidence" value="ECO:0007669"/>
    <property type="project" value="InterPro"/>
</dbReference>
<dbReference type="GO" id="GO:0005524">
    <property type="term" value="F:ATP binding"/>
    <property type="evidence" value="ECO:0007669"/>
    <property type="project" value="InterPro"/>
</dbReference>
<accession>A0A382H5S9</accession>
<sequence length="435" mass="49791">MSFLEVLGIGLIAPYAALIINPNILIEKYSFLEEFGVPIYSDNILLFMSILLVSLFVTKTIGLSLINWVIFSFCYERQIKIRAKLMKSYQIMPYIKYTERNSAEYIYNMNAVATFTQGVLVSILRIVTEMIVGLFIFVFLVFQDAFVLFMLVFLLGSFIFLYDFIFQKRIKKYGHLVNTYSTKMFKNINESVHGLKEVRILGKEKYFYDKVLSNATGLSKTMKLKDFISSVPRYFLELIMIFFVVLLVVLYSYQGKALELVVPILTMFSIAAIRLFPSVNQIVSGISHIRFGRPVVALLYKDLKASNYYNFDQKINSIDEISIFKSIELRNVSFAYPNRDYKVIDNLTIKVKKGDSVGIIGPSGSGKTTLLDILLGLIEVDQGKVLFNNDDLNNCYSEWKSHVAYIPQNIFIIDDTVTRNIALGVPDDLVDHTML</sequence>
<dbReference type="SUPFAM" id="SSF90123">
    <property type="entry name" value="ABC transporter transmembrane region"/>
    <property type="match status" value="1"/>
</dbReference>
<dbReference type="EMBL" id="UINC01059292">
    <property type="protein sequence ID" value="SVB82542.1"/>
    <property type="molecule type" value="Genomic_DNA"/>
</dbReference>
<feature type="transmembrane region" description="Helical" evidence="5">
    <location>
        <begin position="46"/>
        <end position="75"/>
    </location>
</feature>
<feature type="transmembrane region" description="Helical" evidence="5">
    <location>
        <begin position="7"/>
        <end position="26"/>
    </location>
</feature>
<feature type="non-terminal residue" evidence="7">
    <location>
        <position position="435"/>
    </location>
</feature>
<dbReference type="PANTHER" id="PTHR24221">
    <property type="entry name" value="ATP-BINDING CASSETTE SUB-FAMILY B"/>
    <property type="match status" value="1"/>
</dbReference>
<dbReference type="InterPro" id="IPR039421">
    <property type="entry name" value="Type_1_exporter"/>
</dbReference>
<dbReference type="AlphaFoldDB" id="A0A382H5S9"/>
<keyword evidence="3 5" id="KW-1133">Transmembrane helix</keyword>
<name>A0A382H5S9_9ZZZZ</name>
<feature type="transmembrane region" description="Helical" evidence="5">
    <location>
        <begin position="260"/>
        <end position="277"/>
    </location>
</feature>
<feature type="transmembrane region" description="Helical" evidence="5">
    <location>
        <begin position="234"/>
        <end position="254"/>
    </location>
</feature>